<organism evidence="5 6">
    <name type="scientific">Candidatus Neptunichlamydia vexilliferae</name>
    <dbReference type="NCBI Taxonomy" id="1651774"/>
    <lineage>
        <taxon>Bacteria</taxon>
        <taxon>Pseudomonadati</taxon>
        <taxon>Chlamydiota</taxon>
        <taxon>Chlamydiia</taxon>
        <taxon>Parachlamydiales</taxon>
        <taxon>Simkaniaceae</taxon>
        <taxon>Candidatus Neptunichlamydia</taxon>
    </lineage>
</organism>
<name>A0ABS0B0F0_9BACT</name>
<comment type="cofactor">
    <cofactor evidence="3">
        <name>(R)-lipoate</name>
        <dbReference type="ChEBI" id="CHEBI:83088"/>
    </cofactor>
    <text evidence="3">Binds 1 lipoyl cofactor covalently.</text>
</comment>
<dbReference type="InterPro" id="IPR017453">
    <property type="entry name" value="GCV_H_sub"/>
</dbReference>
<evidence type="ECO:0000256" key="2">
    <source>
        <dbReference type="ARBA" id="ARBA00022823"/>
    </source>
</evidence>
<accession>A0ABS0B0F0</accession>
<dbReference type="NCBIfam" id="NF002270">
    <property type="entry name" value="PRK01202.1"/>
    <property type="match status" value="1"/>
</dbReference>
<dbReference type="InterPro" id="IPR002930">
    <property type="entry name" value="GCV_H"/>
</dbReference>
<comment type="caution">
    <text evidence="5">The sequence shown here is derived from an EMBL/GenBank/DDBJ whole genome shotgun (WGS) entry which is preliminary data.</text>
</comment>
<feature type="modified residue" description="N6-lipoyllysine" evidence="3">
    <location>
        <position position="58"/>
    </location>
</feature>
<evidence type="ECO:0000259" key="4">
    <source>
        <dbReference type="PROSITE" id="PS50968"/>
    </source>
</evidence>
<dbReference type="EMBL" id="JAAEJV010000017">
    <property type="protein sequence ID" value="MBF5059317.1"/>
    <property type="molecule type" value="Genomic_DNA"/>
</dbReference>
<evidence type="ECO:0000313" key="6">
    <source>
        <dbReference type="Proteomes" id="UP001194714"/>
    </source>
</evidence>
<sequence>MMKYSDSHEWVKVNGTTGQVGISTHAQKELGEIVYVELPKVGQEVKAGDEVAVLESTKAAADIYTPVTGIITQVNQAAADTPSLLNTSPEREGYLFEIALSAPEELEALMPIEAYTAMVGS</sequence>
<dbReference type="SUPFAM" id="SSF51230">
    <property type="entry name" value="Single hybrid motif"/>
    <property type="match status" value="1"/>
</dbReference>
<evidence type="ECO:0000313" key="5">
    <source>
        <dbReference type="EMBL" id="MBF5059317.1"/>
    </source>
</evidence>
<protein>
    <recommendedName>
        <fullName evidence="3">Glycine cleavage system H protein</fullName>
    </recommendedName>
</protein>
<dbReference type="Gene3D" id="2.40.50.100">
    <property type="match status" value="1"/>
</dbReference>
<dbReference type="InterPro" id="IPR011053">
    <property type="entry name" value="Single_hybrid_motif"/>
</dbReference>
<dbReference type="InterPro" id="IPR000089">
    <property type="entry name" value="Biotin_lipoyl"/>
</dbReference>
<proteinExistence type="inferred from homology"/>
<comment type="subunit">
    <text evidence="3">The glycine cleavage system is composed of four proteins: P, T, L and H.</text>
</comment>
<reference evidence="5 6" key="1">
    <citation type="submission" date="2020-01" db="EMBL/GenBank/DDBJ databases">
        <title>Draft genome sequence of Cand. Neptunochlamydia vexilliferae K9.</title>
        <authorList>
            <person name="Schulz F."/>
            <person name="Koestlbacher S."/>
            <person name="Wascher F."/>
            <person name="Pizzetti I."/>
            <person name="Horn M."/>
        </authorList>
    </citation>
    <scope>NUCLEOTIDE SEQUENCE [LARGE SCALE GENOMIC DNA]</scope>
    <source>
        <strain evidence="5 6">K9</strain>
    </source>
</reference>
<dbReference type="Proteomes" id="UP001194714">
    <property type="component" value="Unassembled WGS sequence"/>
</dbReference>
<dbReference type="NCBIfam" id="TIGR00527">
    <property type="entry name" value="gcvH"/>
    <property type="match status" value="1"/>
</dbReference>
<evidence type="ECO:0000256" key="1">
    <source>
        <dbReference type="ARBA" id="ARBA00009249"/>
    </source>
</evidence>
<dbReference type="CDD" id="cd06848">
    <property type="entry name" value="GCS_H"/>
    <property type="match status" value="1"/>
</dbReference>
<dbReference type="PANTHER" id="PTHR11715">
    <property type="entry name" value="GLYCINE CLEAVAGE SYSTEM H PROTEIN"/>
    <property type="match status" value="1"/>
</dbReference>
<dbReference type="Pfam" id="PF01597">
    <property type="entry name" value="GCV_H"/>
    <property type="match status" value="1"/>
</dbReference>
<dbReference type="PANTHER" id="PTHR11715:SF3">
    <property type="entry name" value="GLYCINE CLEAVAGE SYSTEM H PROTEIN-RELATED"/>
    <property type="match status" value="1"/>
</dbReference>
<comment type="function">
    <text evidence="3">The glycine cleavage system catalyzes the degradation of glycine. The H protein shuttles the methylamine group of glycine from the P protein to the T protein.</text>
</comment>
<dbReference type="PROSITE" id="PS50968">
    <property type="entry name" value="BIOTINYL_LIPOYL"/>
    <property type="match status" value="1"/>
</dbReference>
<keyword evidence="6" id="KW-1185">Reference proteome</keyword>
<dbReference type="InterPro" id="IPR003016">
    <property type="entry name" value="2-oxoA_DH_lipoyl-BS"/>
</dbReference>
<dbReference type="PROSITE" id="PS00189">
    <property type="entry name" value="LIPOYL"/>
    <property type="match status" value="1"/>
</dbReference>
<evidence type="ECO:0000256" key="3">
    <source>
        <dbReference type="HAMAP-Rule" id="MF_00272"/>
    </source>
</evidence>
<keyword evidence="2 3" id="KW-0450">Lipoyl</keyword>
<feature type="domain" description="Lipoyl-binding" evidence="4">
    <location>
        <begin position="17"/>
        <end position="99"/>
    </location>
</feature>
<dbReference type="InterPro" id="IPR033753">
    <property type="entry name" value="GCV_H/Fam206"/>
</dbReference>
<gene>
    <name evidence="3" type="primary">gcvH</name>
    <name evidence="5" type="ORF">NEPTK9_000827</name>
</gene>
<comment type="similarity">
    <text evidence="1 3">Belongs to the GcvH family.</text>
</comment>
<dbReference type="HAMAP" id="MF_00272">
    <property type="entry name" value="GcvH"/>
    <property type="match status" value="1"/>
</dbReference>